<dbReference type="Proteomes" id="UP001152320">
    <property type="component" value="Chromosome 22"/>
</dbReference>
<protein>
    <recommendedName>
        <fullName evidence="4">Calmodulin</fullName>
    </recommendedName>
</protein>
<proteinExistence type="predicted"/>
<dbReference type="AlphaFoldDB" id="A0A9Q1BA77"/>
<dbReference type="Gene3D" id="1.10.238.10">
    <property type="entry name" value="EF-hand"/>
    <property type="match status" value="1"/>
</dbReference>
<comment type="caution">
    <text evidence="2">The sequence shown here is derived from an EMBL/GenBank/DDBJ whole genome shotgun (WGS) entry which is preliminary data.</text>
</comment>
<name>A0A9Q1BA77_HOLLE</name>
<accession>A0A9Q1BA77</accession>
<dbReference type="InterPro" id="IPR011992">
    <property type="entry name" value="EF-hand-dom_pair"/>
</dbReference>
<gene>
    <name evidence="2" type="ORF">HOLleu_39950</name>
</gene>
<evidence type="ECO:0000313" key="2">
    <source>
        <dbReference type="EMBL" id="KAJ8020376.1"/>
    </source>
</evidence>
<evidence type="ECO:0000256" key="1">
    <source>
        <dbReference type="SAM" id="SignalP"/>
    </source>
</evidence>
<evidence type="ECO:0000313" key="3">
    <source>
        <dbReference type="Proteomes" id="UP001152320"/>
    </source>
</evidence>
<keyword evidence="3" id="KW-1185">Reference proteome</keyword>
<feature type="chain" id="PRO_5040289877" description="Calmodulin" evidence="1">
    <location>
        <begin position="23"/>
        <end position="138"/>
    </location>
</feature>
<dbReference type="EMBL" id="JAIZAY010000022">
    <property type="protein sequence ID" value="KAJ8020376.1"/>
    <property type="molecule type" value="Genomic_DNA"/>
</dbReference>
<feature type="signal peptide" evidence="1">
    <location>
        <begin position="1"/>
        <end position="22"/>
    </location>
</feature>
<keyword evidence="1" id="KW-0732">Signal</keyword>
<evidence type="ECO:0008006" key="4">
    <source>
        <dbReference type="Google" id="ProtNLM"/>
    </source>
</evidence>
<organism evidence="2 3">
    <name type="scientific">Holothuria leucospilota</name>
    <name type="common">Black long sea cucumber</name>
    <name type="synonym">Mertensiothuria leucospilota</name>
    <dbReference type="NCBI Taxonomy" id="206669"/>
    <lineage>
        <taxon>Eukaryota</taxon>
        <taxon>Metazoa</taxon>
        <taxon>Echinodermata</taxon>
        <taxon>Eleutherozoa</taxon>
        <taxon>Echinozoa</taxon>
        <taxon>Holothuroidea</taxon>
        <taxon>Aspidochirotacea</taxon>
        <taxon>Aspidochirotida</taxon>
        <taxon>Holothuriidae</taxon>
        <taxon>Holothuria</taxon>
    </lineage>
</organism>
<dbReference type="SUPFAM" id="SSF47473">
    <property type="entry name" value="EF-hand"/>
    <property type="match status" value="1"/>
</dbReference>
<reference evidence="2" key="1">
    <citation type="submission" date="2021-10" db="EMBL/GenBank/DDBJ databases">
        <title>Tropical sea cucumber genome reveals ecological adaptation and Cuvierian tubules defense mechanism.</title>
        <authorList>
            <person name="Chen T."/>
        </authorList>
    </citation>
    <scope>NUCLEOTIDE SEQUENCE</scope>
    <source>
        <strain evidence="2">Nanhai2018</strain>
        <tissue evidence="2">Muscle</tissue>
    </source>
</reference>
<sequence>MNISFDIVVAFLVASLVILVEACPPGSDMSQYPPSSQVSYAFARSDERILEVSIESPHRHLKRALGTESRGISAAHLFLEFDVNNDDVIDACEWMSSRHLTRIRHFISLLDDLNLDDDDTISMEEFKSVKIVVKVSEE</sequence>